<dbReference type="PROSITE" id="PS50011">
    <property type="entry name" value="PROTEIN_KINASE_DOM"/>
    <property type="match status" value="1"/>
</dbReference>
<dbReference type="GO" id="GO:0005737">
    <property type="term" value="C:cytoplasm"/>
    <property type="evidence" value="ECO:0007669"/>
    <property type="project" value="TreeGrafter"/>
</dbReference>
<dbReference type="OrthoDB" id="4062651at2759"/>
<dbReference type="InterPro" id="IPR001245">
    <property type="entry name" value="Ser-Thr/Tyr_kinase_cat_dom"/>
</dbReference>
<keyword evidence="2" id="KW-0808">Transferase</keyword>
<dbReference type="GO" id="GO:0004672">
    <property type="term" value="F:protein kinase activity"/>
    <property type="evidence" value="ECO:0007669"/>
    <property type="project" value="InterPro"/>
</dbReference>
<dbReference type="AlphaFoldDB" id="A0A8E2DN45"/>
<keyword evidence="2" id="KW-0418">Kinase</keyword>
<keyword evidence="3" id="KW-1185">Reference proteome</keyword>
<evidence type="ECO:0000313" key="2">
    <source>
        <dbReference type="EMBL" id="OCH92034.1"/>
    </source>
</evidence>
<dbReference type="InterPro" id="IPR000719">
    <property type="entry name" value="Prot_kinase_dom"/>
</dbReference>
<proteinExistence type="predicted"/>
<organism evidence="2 3">
    <name type="scientific">Obba rivulosa</name>
    <dbReference type="NCBI Taxonomy" id="1052685"/>
    <lineage>
        <taxon>Eukaryota</taxon>
        <taxon>Fungi</taxon>
        <taxon>Dikarya</taxon>
        <taxon>Basidiomycota</taxon>
        <taxon>Agaricomycotina</taxon>
        <taxon>Agaricomycetes</taxon>
        <taxon>Polyporales</taxon>
        <taxon>Gelatoporiaceae</taxon>
        <taxon>Obba</taxon>
    </lineage>
</organism>
<dbReference type="EMBL" id="KV722375">
    <property type="protein sequence ID" value="OCH92034.1"/>
    <property type="molecule type" value="Genomic_DNA"/>
</dbReference>
<reference evidence="2 3" key="1">
    <citation type="submission" date="2016-07" db="EMBL/GenBank/DDBJ databases">
        <title>Draft genome of the white-rot fungus Obba rivulosa 3A-2.</title>
        <authorList>
            <consortium name="DOE Joint Genome Institute"/>
            <person name="Miettinen O."/>
            <person name="Riley R."/>
            <person name="Acob R."/>
            <person name="Barry K."/>
            <person name="Cullen D."/>
            <person name="De Vries R."/>
            <person name="Hainaut M."/>
            <person name="Hatakka A."/>
            <person name="Henrissat B."/>
            <person name="Hilden K."/>
            <person name="Kuo R."/>
            <person name="Labutti K."/>
            <person name="Lipzen A."/>
            <person name="Makela M.R."/>
            <person name="Sandor L."/>
            <person name="Spatafora J.W."/>
            <person name="Grigoriev I.V."/>
            <person name="Hibbett D.S."/>
        </authorList>
    </citation>
    <scope>NUCLEOTIDE SEQUENCE [LARGE SCALE GENOMIC DNA]</scope>
    <source>
        <strain evidence="2 3">3A-2</strain>
    </source>
</reference>
<evidence type="ECO:0000313" key="3">
    <source>
        <dbReference type="Proteomes" id="UP000250043"/>
    </source>
</evidence>
<dbReference type="Pfam" id="PF07714">
    <property type="entry name" value="PK_Tyr_Ser-Thr"/>
    <property type="match status" value="1"/>
</dbReference>
<dbReference type="PANTHER" id="PTHR23257">
    <property type="entry name" value="SERINE-THREONINE PROTEIN KINASE"/>
    <property type="match status" value="1"/>
</dbReference>
<name>A0A8E2DN45_9APHY</name>
<dbReference type="Proteomes" id="UP000250043">
    <property type="component" value="Unassembled WGS sequence"/>
</dbReference>
<dbReference type="Gene3D" id="1.10.510.10">
    <property type="entry name" value="Transferase(Phosphotransferase) domain 1"/>
    <property type="match status" value="1"/>
</dbReference>
<dbReference type="SUPFAM" id="SSF56112">
    <property type="entry name" value="Protein kinase-like (PK-like)"/>
    <property type="match status" value="1"/>
</dbReference>
<feature type="domain" description="Protein kinase" evidence="1">
    <location>
        <begin position="1"/>
        <end position="184"/>
    </location>
</feature>
<dbReference type="InterPro" id="IPR050167">
    <property type="entry name" value="Ser_Thr_protein_kinase"/>
</dbReference>
<dbReference type="SMART" id="SM00220">
    <property type="entry name" value="S_TKc"/>
    <property type="match status" value="1"/>
</dbReference>
<dbReference type="InterPro" id="IPR008271">
    <property type="entry name" value="Ser/Thr_kinase_AS"/>
</dbReference>
<dbReference type="GO" id="GO:0007165">
    <property type="term" value="P:signal transduction"/>
    <property type="evidence" value="ECO:0007669"/>
    <property type="project" value="TreeGrafter"/>
</dbReference>
<accession>A0A8E2DN45</accession>
<dbReference type="GO" id="GO:0005524">
    <property type="term" value="F:ATP binding"/>
    <property type="evidence" value="ECO:0007669"/>
    <property type="project" value="InterPro"/>
</dbReference>
<dbReference type="InterPro" id="IPR011009">
    <property type="entry name" value="Kinase-like_dom_sf"/>
</dbReference>
<gene>
    <name evidence="2" type="ORF">OBBRIDRAFT_480315</name>
</gene>
<protein>
    <submittedName>
        <fullName evidence="2">Kinase-like protein</fullName>
    </submittedName>
</protein>
<dbReference type="PROSITE" id="PS00108">
    <property type="entry name" value="PROTEIN_KINASE_ST"/>
    <property type="match status" value="1"/>
</dbReference>
<evidence type="ECO:0000259" key="1">
    <source>
        <dbReference type="PROSITE" id="PS50011"/>
    </source>
</evidence>
<sequence length="219" mass="25146">MSRGTLGDYLVQDPAADRLRLALDITEGLKYLHHIGILHGDLKSANILVNEQHRALLVDFGLVTLYYSRKLPTVAPIAGSIRWTAPELIDPEQFGLEKAEYSPQSDVYALSMVFWELFTGRVPFYQHIGDLTVIPHILRGTRPLRPVQARCLGLFEDIWCLIEACWQAEWQKRLDRGMILGILLKEVSQREEDGVNHVPERWPLSMDDDRDILSQWTML</sequence>